<dbReference type="PROSITE" id="PS50297">
    <property type="entry name" value="ANK_REP_REGION"/>
    <property type="match status" value="2"/>
</dbReference>
<feature type="repeat" description="ANK" evidence="7">
    <location>
        <begin position="204"/>
        <end position="226"/>
    </location>
</feature>
<dbReference type="Pfam" id="PF12796">
    <property type="entry name" value="Ank_2"/>
    <property type="match status" value="2"/>
</dbReference>
<dbReference type="InterPro" id="IPR026961">
    <property type="entry name" value="PGG_dom"/>
</dbReference>
<proteinExistence type="predicted"/>
<evidence type="ECO:0000256" key="1">
    <source>
        <dbReference type="ARBA" id="ARBA00004141"/>
    </source>
</evidence>
<keyword evidence="11" id="KW-1185">Reference proteome</keyword>
<gene>
    <name evidence="10" type="ordered locus">VIT_05s0020g04750</name>
</gene>
<feature type="transmembrane region" description="Helical" evidence="8">
    <location>
        <begin position="474"/>
        <end position="494"/>
    </location>
</feature>
<dbReference type="Pfam" id="PF13962">
    <property type="entry name" value="PGG"/>
    <property type="match status" value="1"/>
</dbReference>
<keyword evidence="5 7" id="KW-0040">ANK repeat</keyword>
<feature type="repeat" description="ANK" evidence="7">
    <location>
        <begin position="170"/>
        <end position="193"/>
    </location>
</feature>
<evidence type="ECO:0000256" key="6">
    <source>
        <dbReference type="ARBA" id="ARBA00023136"/>
    </source>
</evidence>
<evidence type="ECO:0000313" key="11">
    <source>
        <dbReference type="Proteomes" id="UP000009183"/>
    </source>
</evidence>
<dbReference type="eggNOG" id="KOG0504">
    <property type="taxonomic scope" value="Eukaryota"/>
</dbReference>
<keyword evidence="3" id="KW-0677">Repeat</keyword>
<evidence type="ECO:0000259" key="9">
    <source>
        <dbReference type="Pfam" id="PF13962"/>
    </source>
</evidence>
<evidence type="ECO:0000256" key="8">
    <source>
        <dbReference type="SAM" id="Phobius"/>
    </source>
</evidence>
<dbReference type="InterPro" id="IPR036770">
    <property type="entry name" value="Ankyrin_rpt-contain_sf"/>
</dbReference>
<keyword evidence="6 8" id="KW-0472">Membrane</keyword>
<dbReference type="ExpressionAtlas" id="F6HDY4">
    <property type="expression patterns" value="baseline"/>
</dbReference>
<dbReference type="PANTHER" id="PTHR24186">
    <property type="entry name" value="PROTEIN PHOSPHATASE 1 REGULATORY SUBUNIT"/>
    <property type="match status" value="1"/>
</dbReference>
<comment type="subcellular location">
    <subcellularLocation>
        <location evidence="1">Membrane</location>
        <topology evidence="1">Multi-pass membrane protein</topology>
    </subcellularLocation>
</comment>
<evidence type="ECO:0000313" key="10">
    <source>
        <dbReference type="EMBL" id="CCB50499.1"/>
    </source>
</evidence>
<organism evidence="10 11">
    <name type="scientific">Vitis vinifera</name>
    <name type="common">Grape</name>
    <dbReference type="NCBI Taxonomy" id="29760"/>
    <lineage>
        <taxon>Eukaryota</taxon>
        <taxon>Viridiplantae</taxon>
        <taxon>Streptophyta</taxon>
        <taxon>Embryophyta</taxon>
        <taxon>Tracheophyta</taxon>
        <taxon>Spermatophyta</taxon>
        <taxon>Magnoliopsida</taxon>
        <taxon>eudicotyledons</taxon>
        <taxon>Gunneridae</taxon>
        <taxon>Pentapetalae</taxon>
        <taxon>rosids</taxon>
        <taxon>Vitales</taxon>
        <taxon>Vitaceae</taxon>
        <taxon>Viteae</taxon>
        <taxon>Vitis</taxon>
    </lineage>
</organism>
<dbReference type="STRING" id="29760.F6HDY4"/>
<dbReference type="PROSITE" id="PS50088">
    <property type="entry name" value="ANK_REPEAT"/>
    <property type="match status" value="3"/>
</dbReference>
<evidence type="ECO:0000256" key="7">
    <source>
        <dbReference type="PROSITE-ProRule" id="PRU00023"/>
    </source>
</evidence>
<reference evidence="11" key="1">
    <citation type="journal article" date="2007" name="Nature">
        <title>The grapevine genome sequence suggests ancestral hexaploidization in major angiosperm phyla.</title>
        <authorList>
            <consortium name="The French-Italian Public Consortium for Grapevine Genome Characterization."/>
            <person name="Jaillon O."/>
            <person name="Aury J.-M."/>
            <person name="Noel B."/>
            <person name="Policriti A."/>
            <person name="Clepet C."/>
            <person name="Casagrande A."/>
            <person name="Choisne N."/>
            <person name="Aubourg S."/>
            <person name="Vitulo N."/>
            <person name="Jubin C."/>
            <person name="Vezzi A."/>
            <person name="Legeai F."/>
            <person name="Hugueney P."/>
            <person name="Dasilva C."/>
            <person name="Horner D."/>
            <person name="Mica E."/>
            <person name="Jublot D."/>
            <person name="Poulain J."/>
            <person name="Bruyere C."/>
            <person name="Billault A."/>
            <person name="Segurens B."/>
            <person name="Gouyvenoux M."/>
            <person name="Ugarte E."/>
            <person name="Cattonaro F."/>
            <person name="Anthouard V."/>
            <person name="Vico V."/>
            <person name="Del Fabbro C."/>
            <person name="Alaux M."/>
            <person name="Di Gaspero G."/>
            <person name="Dumas V."/>
            <person name="Felice N."/>
            <person name="Paillard S."/>
            <person name="Juman I."/>
            <person name="Moroldo M."/>
            <person name="Scalabrin S."/>
            <person name="Canaguier A."/>
            <person name="Le Clainche I."/>
            <person name="Malacrida G."/>
            <person name="Durand E."/>
            <person name="Pesole G."/>
            <person name="Laucou V."/>
            <person name="Chatelet P."/>
            <person name="Merdinoglu D."/>
            <person name="Delledonne M."/>
            <person name="Pezzotti M."/>
            <person name="Lecharny A."/>
            <person name="Scarpelli C."/>
            <person name="Artiguenave F."/>
            <person name="Pe M.E."/>
            <person name="Valle G."/>
            <person name="Morgante M."/>
            <person name="Caboche M."/>
            <person name="Adam-Blondon A.-F."/>
            <person name="Weissenbach J."/>
            <person name="Quetier F."/>
            <person name="Wincker P."/>
        </authorList>
    </citation>
    <scope>NUCLEOTIDE SEQUENCE [LARGE SCALE GENOMIC DNA]</scope>
    <source>
        <strain evidence="11">cv. Pinot noir / PN40024</strain>
    </source>
</reference>
<dbReference type="GO" id="GO:0016020">
    <property type="term" value="C:membrane"/>
    <property type="evidence" value="ECO:0007669"/>
    <property type="project" value="UniProtKB-SubCell"/>
</dbReference>
<dbReference type="SUPFAM" id="SSF48403">
    <property type="entry name" value="Ankyrin repeat"/>
    <property type="match status" value="1"/>
</dbReference>
<dbReference type="PaxDb" id="29760-VIT_05s0020g04750.t01"/>
<dbReference type="EMBL" id="FN595749">
    <property type="protein sequence ID" value="CCB50499.1"/>
    <property type="molecule type" value="Genomic_DNA"/>
</dbReference>
<evidence type="ECO:0000256" key="5">
    <source>
        <dbReference type="ARBA" id="ARBA00023043"/>
    </source>
</evidence>
<name>F6HDY4_VITVI</name>
<evidence type="ECO:0000256" key="4">
    <source>
        <dbReference type="ARBA" id="ARBA00022989"/>
    </source>
</evidence>
<dbReference type="InterPro" id="IPR002110">
    <property type="entry name" value="Ankyrin_rpt"/>
</dbReference>
<dbReference type="InParanoid" id="F6HDY4"/>
<feature type="transmembrane region" description="Helical" evidence="8">
    <location>
        <begin position="364"/>
        <end position="385"/>
    </location>
</feature>
<dbReference type="HOGENOM" id="CLU_000134_36_4_1"/>
<keyword evidence="2 8" id="KW-0812">Transmembrane</keyword>
<feature type="repeat" description="ANK" evidence="7">
    <location>
        <begin position="80"/>
        <end position="112"/>
    </location>
</feature>
<dbReference type="SMART" id="SM00248">
    <property type="entry name" value="ANK"/>
    <property type="match status" value="7"/>
</dbReference>
<dbReference type="Proteomes" id="UP000009183">
    <property type="component" value="Chromosome 5"/>
</dbReference>
<dbReference type="PANTHER" id="PTHR24186:SF53">
    <property type="entry name" value="PGG DOMAIN-CONTAINING PROTEIN"/>
    <property type="match status" value="1"/>
</dbReference>
<evidence type="ECO:0000256" key="3">
    <source>
        <dbReference type="ARBA" id="ARBA00022737"/>
    </source>
</evidence>
<protein>
    <recommendedName>
        <fullName evidence="9">PGG domain-containing protein</fullName>
    </recommendedName>
</protein>
<feature type="transmembrane region" description="Helical" evidence="8">
    <location>
        <begin position="405"/>
        <end position="428"/>
    </location>
</feature>
<dbReference type="Pfam" id="PF00023">
    <property type="entry name" value="Ank"/>
    <property type="match status" value="1"/>
</dbReference>
<feature type="domain" description="PGG" evidence="9">
    <location>
        <begin position="355"/>
        <end position="466"/>
    </location>
</feature>
<keyword evidence="4 8" id="KW-1133">Transmembrane helix</keyword>
<dbReference type="AlphaFoldDB" id="F6HDY4"/>
<dbReference type="Gene3D" id="1.25.40.20">
    <property type="entry name" value="Ankyrin repeat-containing domain"/>
    <property type="match status" value="2"/>
</dbReference>
<accession>F6HDY4</accession>
<sequence length="514" mass="56402">MPTHPASNQVAATRMSRNVYEAAVEGKMDFLQNIVHLDRELTPNKNTVLHIHIRGGQAKKEHVIAMVRQCPSLLQKTNNKDETPLHMAAREGLIQIVGALVDQVKAPHANDADLESGRTLSVREMIGMRNKEEDTALHEAVRYRRLEVVNSLIDADPEFEYYLATETDDNGWTPLHYAAYFGKVSQAEALLKRDESAAYIADNDGKTPLHIAASRNHAQIMKKLISYCPDCSEVVDEKRHNVLHLAVQTRGREAMELILKNSWGSNLINDKDVDGNTPLHMFACSLSSVPTLMLSHPRVDKMAVNNKGLTAADILSSNTQAPLLKGLVQLALKICNPTARPSVKKDHGGKDRVSEIRKAIKTQLVVAALIATVAFAAGFNLPGGFKGEKGSHRGMAVLANKATFIAFYITDGMAMLLSTVAIVIHFFMALHEDQEHLHLMFKLTSYSTLFGMGAMLAAFAMAACAVLLSNYSGAIVTITVLFFCTALFLCYLAYPLLKKLPALVVTSSHPTPKV</sequence>
<evidence type="ECO:0000256" key="2">
    <source>
        <dbReference type="ARBA" id="ARBA00022692"/>
    </source>
</evidence>
<feature type="transmembrane region" description="Helical" evidence="8">
    <location>
        <begin position="449"/>
        <end position="468"/>
    </location>
</feature>